<organism evidence="2 3">
    <name type="scientific">Tetradesmus obliquus</name>
    <name type="common">Green alga</name>
    <name type="synonym">Acutodesmus obliquus</name>
    <dbReference type="NCBI Taxonomy" id="3088"/>
    <lineage>
        <taxon>Eukaryota</taxon>
        <taxon>Viridiplantae</taxon>
        <taxon>Chlorophyta</taxon>
        <taxon>core chlorophytes</taxon>
        <taxon>Chlorophyceae</taxon>
        <taxon>CS clade</taxon>
        <taxon>Sphaeropleales</taxon>
        <taxon>Scenedesmaceae</taxon>
        <taxon>Tetradesmus</taxon>
    </lineage>
</organism>
<dbReference type="Proteomes" id="UP000256970">
    <property type="component" value="Unassembled WGS sequence"/>
</dbReference>
<feature type="compositionally biased region" description="Low complexity" evidence="1">
    <location>
        <begin position="326"/>
        <end position="347"/>
    </location>
</feature>
<protein>
    <submittedName>
        <fullName evidence="2">Uncharacterized protein</fullName>
    </submittedName>
</protein>
<evidence type="ECO:0000313" key="2">
    <source>
        <dbReference type="EMBL" id="SZX59757.1"/>
    </source>
</evidence>
<feature type="region of interest" description="Disordered" evidence="1">
    <location>
        <begin position="303"/>
        <end position="347"/>
    </location>
</feature>
<gene>
    <name evidence="2" type="ORF">BQ4739_LOCUS368</name>
</gene>
<feature type="compositionally biased region" description="Low complexity" evidence="1">
    <location>
        <begin position="371"/>
        <end position="388"/>
    </location>
</feature>
<name>A0A383V2F5_TETOB</name>
<feature type="region of interest" description="Disordered" evidence="1">
    <location>
        <begin position="361"/>
        <end position="406"/>
    </location>
</feature>
<accession>A0A383V2F5</accession>
<feature type="compositionally biased region" description="Polar residues" evidence="1">
    <location>
        <begin position="69"/>
        <end position="87"/>
    </location>
</feature>
<evidence type="ECO:0000256" key="1">
    <source>
        <dbReference type="SAM" id="MobiDB-lite"/>
    </source>
</evidence>
<reference evidence="2 3" key="1">
    <citation type="submission" date="2016-10" db="EMBL/GenBank/DDBJ databases">
        <authorList>
            <person name="Cai Z."/>
        </authorList>
    </citation>
    <scope>NUCLEOTIDE SEQUENCE [LARGE SCALE GENOMIC DNA]</scope>
</reference>
<evidence type="ECO:0000313" key="3">
    <source>
        <dbReference type="Proteomes" id="UP000256970"/>
    </source>
</evidence>
<dbReference type="AlphaFoldDB" id="A0A383V2F5"/>
<feature type="compositionally biased region" description="Low complexity" evidence="1">
    <location>
        <begin position="92"/>
        <end position="103"/>
    </location>
</feature>
<dbReference type="EMBL" id="FNXT01000025">
    <property type="protein sequence ID" value="SZX59757.1"/>
    <property type="molecule type" value="Genomic_DNA"/>
</dbReference>
<sequence length="513" mass="50412">MAIPMGSSKGGCMLPMPPMMFPHPAQLQAMGAAAQAAMAQAAKQPGGMPACFPMGMFLPPAMMQQQQQGSASTTCMQQQQQPCHTSSPPATPAAEAGAAAAAADADDEDDIMPDEDVEVEPELEQIFEKVAAIERAHKAATAAVQQRACSPSGSLHSAATAAGNGSNCSSPSAAAVAPLPMPPAMLCQQGMHSAAAAAPAAAAGGECDAAPEVPWLAFAADDKGDDLDADLAQLITLPGELPKHKSSSSLAGTALAPRIKRVSSVCSAYSSGEALAGAAASALISSSSKASQPQQPKVLRIRSIKGAPGSAVKPAAGSKAGSTGRAPAGPSCKGGSSSSGQQKAAAAGLGPAQAGVLKKVAVGSSNHSSKAKPSAAASPAKKQQQLPASQAKSPQRSQHKPAAPAVVAAAPAAGKAAAAAAAAAVNSPVKAVKAAAPASPAAADEPALSLLGDLDSGLSDTCFGSSGDDMAIDSFAYLDELLMQESSEDAWEGLLGGSATAEELELCSSLACS</sequence>
<keyword evidence="3" id="KW-1185">Reference proteome</keyword>
<feature type="region of interest" description="Disordered" evidence="1">
    <location>
        <begin position="63"/>
        <end position="110"/>
    </location>
</feature>
<proteinExistence type="predicted"/>